<gene>
    <name evidence="5" type="ORF">E5163_04555</name>
</gene>
<dbReference type="RefSeq" id="WP_135994897.1">
    <property type="nucleotide sequence ID" value="NZ_CP071057.1"/>
</dbReference>
<evidence type="ECO:0000256" key="2">
    <source>
        <dbReference type="ARBA" id="ARBA00023125"/>
    </source>
</evidence>
<dbReference type="GO" id="GO:0003700">
    <property type="term" value="F:DNA-binding transcription factor activity"/>
    <property type="evidence" value="ECO:0007669"/>
    <property type="project" value="InterPro"/>
</dbReference>
<evidence type="ECO:0000313" key="6">
    <source>
        <dbReference type="Proteomes" id="UP000308054"/>
    </source>
</evidence>
<sequence length="118" mass="13161">MKHDLDLSKVRERAEEVSGLLKILSHPNRLLVACELMDGERSVSQIEAATGVAQPNLSRDLARLRAEGLVVTRRQSKQIFYRLKDSRMEALMRAMCEAFGPKPKAAGPNAAETTETRK</sequence>
<comment type="caution">
    <text evidence="5">The sequence shown here is derived from an EMBL/GenBank/DDBJ whole genome shotgun (WGS) entry which is preliminary data.</text>
</comment>
<feature type="domain" description="HTH arsR-type" evidence="4">
    <location>
        <begin position="7"/>
        <end position="103"/>
    </location>
</feature>
<reference evidence="5 6" key="1">
    <citation type="journal article" date="2017" name="Int. J. Syst. Evol. Microbiol.">
        <title>Marinicauda algicola sp. nov., isolated from a marine red alga Rhodosorus marinus.</title>
        <authorList>
            <person name="Jeong S.E."/>
            <person name="Jeon S.H."/>
            <person name="Chun B.H."/>
            <person name="Kim D.W."/>
            <person name="Jeon C.O."/>
        </authorList>
    </citation>
    <scope>NUCLEOTIDE SEQUENCE [LARGE SCALE GENOMIC DNA]</scope>
    <source>
        <strain evidence="5 6">JCM 31718</strain>
    </source>
</reference>
<keyword evidence="2" id="KW-0238">DNA-binding</keyword>
<keyword evidence="3" id="KW-0804">Transcription</keyword>
<dbReference type="InterPro" id="IPR001845">
    <property type="entry name" value="HTH_ArsR_DNA-bd_dom"/>
</dbReference>
<dbReference type="PRINTS" id="PR00778">
    <property type="entry name" value="HTHARSR"/>
</dbReference>
<dbReference type="InterPro" id="IPR011991">
    <property type="entry name" value="ArsR-like_HTH"/>
</dbReference>
<dbReference type="Pfam" id="PF01022">
    <property type="entry name" value="HTH_5"/>
    <property type="match status" value="1"/>
</dbReference>
<evidence type="ECO:0000259" key="4">
    <source>
        <dbReference type="PROSITE" id="PS50987"/>
    </source>
</evidence>
<organism evidence="5 6">
    <name type="scientific">Marinicauda algicola</name>
    <dbReference type="NCBI Taxonomy" id="2029849"/>
    <lineage>
        <taxon>Bacteria</taxon>
        <taxon>Pseudomonadati</taxon>
        <taxon>Pseudomonadota</taxon>
        <taxon>Alphaproteobacteria</taxon>
        <taxon>Maricaulales</taxon>
        <taxon>Maricaulaceae</taxon>
        <taxon>Marinicauda</taxon>
    </lineage>
</organism>
<dbReference type="PROSITE" id="PS50987">
    <property type="entry name" value="HTH_ARSR_2"/>
    <property type="match status" value="1"/>
</dbReference>
<dbReference type="Gene3D" id="1.10.10.10">
    <property type="entry name" value="Winged helix-like DNA-binding domain superfamily/Winged helix DNA-binding domain"/>
    <property type="match status" value="1"/>
</dbReference>
<dbReference type="GO" id="GO:0003677">
    <property type="term" value="F:DNA binding"/>
    <property type="evidence" value="ECO:0007669"/>
    <property type="project" value="UniProtKB-KW"/>
</dbReference>
<dbReference type="InterPro" id="IPR051011">
    <property type="entry name" value="Metal_resp_trans_reg"/>
</dbReference>
<evidence type="ECO:0000256" key="1">
    <source>
        <dbReference type="ARBA" id="ARBA00023015"/>
    </source>
</evidence>
<evidence type="ECO:0000313" key="5">
    <source>
        <dbReference type="EMBL" id="TGY90398.1"/>
    </source>
</evidence>
<dbReference type="PANTHER" id="PTHR43132:SF2">
    <property type="entry name" value="ARSENICAL RESISTANCE OPERON REPRESSOR ARSR-RELATED"/>
    <property type="match status" value="1"/>
</dbReference>
<dbReference type="Proteomes" id="UP000308054">
    <property type="component" value="Unassembled WGS sequence"/>
</dbReference>
<dbReference type="CDD" id="cd00090">
    <property type="entry name" value="HTH_ARSR"/>
    <property type="match status" value="1"/>
</dbReference>
<dbReference type="SUPFAM" id="SSF46785">
    <property type="entry name" value="Winged helix' DNA-binding domain"/>
    <property type="match status" value="1"/>
</dbReference>
<dbReference type="NCBIfam" id="NF033788">
    <property type="entry name" value="HTH_metalloreg"/>
    <property type="match status" value="1"/>
</dbReference>
<dbReference type="OrthoDB" id="194599at2"/>
<dbReference type="InterPro" id="IPR036390">
    <property type="entry name" value="WH_DNA-bd_sf"/>
</dbReference>
<dbReference type="EMBL" id="SRXW01000001">
    <property type="protein sequence ID" value="TGY90398.1"/>
    <property type="molecule type" value="Genomic_DNA"/>
</dbReference>
<keyword evidence="6" id="KW-1185">Reference proteome</keyword>
<evidence type="ECO:0000256" key="3">
    <source>
        <dbReference type="ARBA" id="ARBA00023163"/>
    </source>
</evidence>
<dbReference type="InterPro" id="IPR036388">
    <property type="entry name" value="WH-like_DNA-bd_sf"/>
</dbReference>
<name>A0A4S2H4P6_9PROT</name>
<accession>A0A4S2H4P6</accession>
<dbReference type="PANTHER" id="PTHR43132">
    <property type="entry name" value="ARSENICAL RESISTANCE OPERON REPRESSOR ARSR-RELATED"/>
    <property type="match status" value="1"/>
</dbReference>
<keyword evidence="1" id="KW-0805">Transcription regulation</keyword>
<proteinExistence type="predicted"/>
<dbReference type="AlphaFoldDB" id="A0A4S2H4P6"/>
<dbReference type="SMART" id="SM00418">
    <property type="entry name" value="HTH_ARSR"/>
    <property type="match status" value="1"/>
</dbReference>
<protein>
    <submittedName>
        <fullName evidence="5">ArsR family transcriptional regulator</fullName>
    </submittedName>
</protein>